<keyword evidence="1" id="KW-0804">Transcription</keyword>
<organism evidence="1 2">
    <name type="scientific">Enterobacteria phage SEGD1</name>
    <dbReference type="NCBI Taxonomy" id="1805456"/>
    <lineage>
        <taxon>Viruses</taxon>
        <taxon>Duplodnaviria</taxon>
        <taxon>Heunggongvirae</taxon>
        <taxon>Uroviricota</taxon>
        <taxon>Caudoviricetes</taxon>
        <taxon>Chimalliviridae</taxon>
        <taxon>Seoulvirus</taxon>
        <taxon>Seoulvirus SPN3US</taxon>
    </lineage>
</organism>
<accession>A0A142IIV5</accession>
<sequence>MIFLKQFNQRFTVRKTDEFGRPRIIPLEKLQLPRGSIYHTIDLDQVVLAPPLTTPCFGQLEKPAMIRHHFQLPEDGIIGHPRKKPVVGQERQIFQYHRNNRRIRRMIEDGVVRSDPKVLLIENYTPMLPHYFYPDTLMSWYERLHNIQLLITNQMKTDSREYMRQNYYIIELGNVLPSFDRFKMTYNDRVKTKLERFKDFNLLWLLELFGWAYGDQQATLFDGMDMNQLSRVNFIFTHNGGFTSMNMGVIERMRKSAGGRLTDVQMGRMFYRTLTTVMTVPPSTDYEDDKFVTPEGDERVHLGEDDDAVDTVANKPEETLDIVDDEATQGDNVDDTLNDHEFDEKEDLVIEAPKEDVKPTTIVVERTIPHDAVIKQEVERLAEAGRVTAKAYQFLNESSKRFVNLPNPYNPKETYGEGLTIDPKKLEVKAEPKKIERLVTDEAWAENTTDQIIRQYNQEIFPKDVLGAVASSQRLGLAIHNHTVEKEISVTGNIEHHTLRIQPIGGEPTTVRFSIPALTEDGTWVANGVEYTMRRQRVDVPIRKVSHDTVALTTAYGKNFVRRSDKVVNDYGRWLTNAIITRAVDPKNTEITDAKLANVFDPLSKLPRQYTEVARRVATFNAIGYQWNFDIKQKAVFFNEGQLADADRVELVPVAKKPRSHVIVGMDKNSQLYRVDKDKTEPLGTLAEVFGVDTAKAPREMTELSLMGKSISLGFVFAYYLGLTGMLKHFGISYEVLSVGQRIDKGQFDSIIRLQDAKIAIVCENDQQRMIVNGLDRYIKHFTTYTESEVDREDIYLNLLRDADGLTPRYIKELKLMRTAFVDDMHARILRKMGEPETFIGLLERSNELLQTDHTLPEINGDEMMFIGNQRISYHIYTAMVRAMRNYNNAPNSNRKFELTQDMVWGAINSDPSVLLAPGANPVQNIKEKDVVTMGGTGGRNRKTMVYSTREFQPSDLGIVSGNTVDNGDVGITAFATNNPRYDTVDGTTFKKDLDKLKPGEALSFIDGLVPDTLMDDAKRQNFVGIQFGSATSCVGATTTPYRTEQEKFVAHRTSVKHARVIDKPGKIVEVLNDHVKIKYDDGEEEAFPLGRWFGPHEGTYYPHTLVTKWKRGDKLPAGAVITYNEQHFEPDIYDPTQVSFKNGILATVALIEGEEVIEDSNAISERFAAKAEADVTKLKEVTMTFTQNLLEMVKEGDHVDVDSILCTFTDNLTGDMSGFSKEAAETLRELSSFAPRSGVRGFIDKIEVVYHGELEDMTPSLAEMVRKYDRIRRKTALALKRDEPKDGRVNGDFRVEGVPLAYNSLCVRFYITHRVEMAAADKMVIANQLKTTVQEVMYGTNKTEDGQELDIIFGRDSVDARIVGSIMRIGTTNAVGYRGGENIGRILDGEDVPALPAKIN</sequence>
<dbReference type="EMBL" id="KU726251">
    <property type="protein sequence ID" value="AMR59893.1"/>
    <property type="molecule type" value="Genomic_DNA"/>
</dbReference>
<dbReference type="SUPFAM" id="SSF64484">
    <property type="entry name" value="beta and beta-prime subunits of DNA dependent RNA-polymerase"/>
    <property type="match status" value="1"/>
</dbReference>
<dbReference type="GO" id="GO:0000428">
    <property type="term" value="C:DNA-directed RNA polymerase complex"/>
    <property type="evidence" value="ECO:0007669"/>
    <property type="project" value="UniProtKB-KW"/>
</dbReference>
<dbReference type="Proteomes" id="UP000223976">
    <property type="component" value="Segment"/>
</dbReference>
<proteinExistence type="predicted"/>
<protein>
    <submittedName>
        <fullName evidence="1">Putative DNA-directed RNA polymerase beta subunit</fullName>
    </submittedName>
</protein>
<gene>
    <name evidence="1" type="ORF">SEGD1_246</name>
</gene>
<name>A0A142IIV5_9CAUD</name>
<evidence type="ECO:0000313" key="1">
    <source>
        <dbReference type="EMBL" id="AMR59893.1"/>
    </source>
</evidence>
<keyword evidence="1" id="KW-0240">DNA-directed RNA polymerase</keyword>
<evidence type="ECO:0000313" key="2">
    <source>
        <dbReference type="Proteomes" id="UP000223976"/>
    </source>
</evidence>
<reference evidence="1 2" key="1">
    <citation type="submission" date="2016-02" db="EMBL/GenBank/DDBJ databases">
        <title>Complete genome sequence of a polyvalent bacteriophage, SEGD1, simultaneously inhibiting both Salmonella enterica and Escherichia coli O157:H7.</title>
        <authorList>
            <person name="Fan J."/>
            <person name="Ma J."/>
        </authorList>
    </citation>
    <scope>NUCLEOTIDE SEQUENCE [LARGE SCALE GENOMIC DNA]</scope>
</reference>